<keyword evidence="2" id="KW-0597">Phosphoprotein</keyword>
<dbReference type="Gene3D" id="1.10.1200.10">
    <property type="entry name" value="ACP-like"/>
    <property type="match status" value="1"/>
</dbReference>
<dbReference type="InterPro" id="IPR042099">
    <property type="entry name" value="ANL_N_sf"/>
</dbReference>
<evidence type="ECO:0000256" key="2">
    <source>
        <dbReference type="ARBA" id="ARBA00022553"/>
    </source>
</evidence>
<keyword evidence="5" id="KW-1185">Reference proteome</keyword>
<feature type="domain" description="Carrier" evidence="3">
    <location>
        <begin position="983"/>
        <end position="1063"/>
    </location>
</feature>
<dbReference type="GO" id="GO:0044550">
    <property type="term" value="P:secondary metabolite biosynthetic process"/>
    <property type="evidence" value="ECO:0007669"/>
    <property type="project" value="TreeGrafter"/>
</dbReference>
<protein>
    <recommendedName>
        <fullName evidence="3">Carrier domain-containing protein</fullName>
    </recommendedName>
</protein>
<dbReference type="SUPFAM" id="SSF47336">
    <property type="entry name" value="ACP-like"/>
    <property type="match status" value="1"/>
</dbReference>
<evidence type="ECO:0000313" key="5">
    <source>
        <dbReference type="Proteomes" id="UP000663828"/>
    </source>
</evidence>
<evidence type="ECO:0000313" key="4">
    <source>
        <dbReference type="EMBL" id="CAF1566965.1"/>
    </source>
</evidence>
<keyword evidence="1" id="KW-0596">Phosphopantetheine</keyword>
<dbReference type="SUPFAM" id="SSF56801">
    <property type="entry name" value="Acetyl-CoA synthetase-like"/>
    <property type="match status" value="1"/>
</dbReference>
<organism evidence="4 5">
    <name type="scientific">Adineta ricciae</name>
    <name type="common">Rotifer</name>
    <dbReference type="NCBI Taxonomy" id="249248"/>
    <lineage>
        <taxon>Eukaryota</taxon>
        <taxon>Metazoa</taxon>
        <taxon>Spiralia</taxon>
        <taxon>Gnathifera</taxon>
        <taxon>Rotifera</taxon>
        <taxon>Eurotatoria</taxon>
        <taxon>Bdelloidea</taxon>
        <taxon>Adinetida</taxon>
        <taxon>Adinetidae</taxon>
        <taxon>Adineta</taxon>
    </lineage>
</organism>
<dbReference type="SUPFAM" id="SSF52777">
    <property type="entry name" value="CoA-dependent acyltransferases"/>
    <property type="match status" value="4"/>
</dbReference>
<evidence type="ECO:0000259" key="3">
    <source>
        <dbReference type="PROSITE" id="PS50075"/>
    </source>
</evidence>
<dbReference type="Pfam" id="PF00668">
    <property type="entry name" value="Condensation"/>
    <property type="match status" value="2"/>
</dbReference>
<dbReference type="InterPro" id="IPR001242">
    <property type="entry name" value="Condensation_dom"/>
</dbReference>
<dbReference type="InterPro" id="IPR036736">
    <property type="entry name" value="ACP-like_sf"/>
</dbReference>
<dbReference type="GO" id="GO:0031177">
    <property type="term" value="F:phosphopantetheine binding"/>
    <property type="evidence" value="ECO:0007669"/>
    <property type="project" value="TreeGrafter"/>
</dbReference>
<dbReference type="GO" id="GO:0043041">
    <property type="term" value="P:amino acid activation for nonribosomal peptide biosynthetic process"/>
    <property type="evidence" value="ECO:0007669"/>
    <property type="project" value="TreeGrafter"/>
</dbReference>
<dbReference type="Gene3D" id="3.30.559.30">
    <property type="entry name" value="Nonribosomal peptide synthetase, condensation domain"/>
    <property type="match status" value="2"/>
</dbReference>
<comment type="caution">
    <text evidence="4">The sequence shown here is derived from an EMBL/GenBank/DDBJ whole genome shotgun (WGS) entry which is preliminary data.</text>
</comment>
<dbReference type="Gene3D" id="3.40.50.12780">
    <property type="entry name" value="N-terminal domain of ligase-like"/>
    <property type="match status" value="1"/>
</dbReference>
<dbReference type="Gene3D" id="3.30.300.30">
    <property type="match status" value="1"/>
</dbReference>
<dbReference type="PROSITE" id="PS00455">
    <property type="entry name" value="AMP_BINDING"/>
    <property type="match status" value="1"/>
</dbReference>
<dbReference type="InterPro" id="IPR020845">
    <property type="entry name" value="AMP-binding_CS"/>
</dbReference>
<dbReference type="Pfam" id="PF13193">
    <property type="entry name" value="AMP-binding_C"/>
    <property type="match status" value="1"/>
</dbReference>
<accession>A0A815Y5C8</accession>
<dbReference type="EMBL" id="CAJNOR010005544">
    <property type="protein sequence ID" value="CAF1566965.1"/>
    <property type="molecule type" value="Genomic_DNA"/>
</dbReference>
<dbReference type="CDD" id="cd05930">
    <property type="entry name" value="A_NRPS"/>
    <property type="match status" value="1"/>
</dbReference>
<dbReference type="PROSITE" id="PS50075">
    <property type="entry name" value="CARRIER"/>
    <property type="match status" value="1"/>
</dbReference>
<reference evidence="4" key="1">
    <citation type="submission" date="2021-02" db="EMBL/GenBank/DDBJ databases">
        <authorList>
            <person name="Nowell W R."/>
        </authorList>
    </citation>
    <scope>NUCLEOTIDE SEQUENCE</scope>
</reference>
<gene>
    <name evidence="4" type="ORF">XAT740_LOCUS44109</name>
</gene>
<dbReference type="InterPro" id="IPR023213">
    <property type="entry name" value="CAT-like_dom_sf"/>
</dbReference>
<dbReference type="Proteomes" id="UP000663828">
    <property type="component" value="Unassembled WGS sequence"/>
</dbReference>
<dbReference type="InterPro" id="IPR009081">
    <property type="entry name" value="PP-bd_ACP"/>
</dbReference>
<dbReference type="PANTHER" id="PTHR45527:SF1">
    <property type="entry name" value="FATTY ACID SYNTHASE"/>
    <property type="match status" value="1"/>
</dbReference>
<dbReference type="InterPro" id="IPR025110">
    <property type="entry name" value="AMP-bd_C"/>
</dbReference>
<dbReference type="Gene3D" id="3.30.559.10">
    <property type="entry name" value="Chloramphenicol acetyltransferase-like domain"/>
    <property type="match status" value="2"/>
</dbReference>
<sequence>MRFDPDNPQVAIYNMPFVYHLSPNSTISVKQLEHALNLTVNKHLSLHTAIIFDSNKNKLMQRVVQVNDNYMTAFAFMQSTYETQERLNDVIHEEKRNPQLFNLSQGLVFRCHLVYYKQVSSNNLLSHKDIIIFNFHHASFDFPSMDIFLHDLNQAYTTGELIDSNGENTFTYLDYAIIEQQMSMTGASMYWLDILHGCNLDRSLPLPYDRYRLSNEHRTGRGISVSFDFEQDLSYEFLTYASTSNISLDYLVLGTYFILLFKLTNGDNDLCIGMNTHGRYRDEFIAIIGMFVNAIPLRCQLGPHLNFHKSIDYIQELMTNSMRYSYFPLQRILGQHPHISNPAFLDTSFQFTSSITYDNKNKLMLDDNELTLAPFSIEISEGEIMSKFDFIISFHYYLDLNQISCTIDASHDLFNVETVSKISQQFHSMLHQLSASIHSQINQPLYELSLILPNEQLLRQSMNNTEISFPSLICIQHEFVSKAIQYSQKVAVELDEQSLTYGELLYYVQVLSLNLLNESHISPGEVICQCVERSITMIIGIMAIEMVDAVYCPLSPRDPIDRLHKLIEQTQSHIILVHWLTKNKINHKYRSVNVDLILANSDAHSYIVVAQLSNIIVRAEHIAYIIFTSGSTGIPKAVQVRHRNIIEYRDSIVFIHWISRIDVLLQIAHCSFDLHVQDIACSLTTGASLVLLRPRGILDFNYLLHTIRRKNITSITTVPTLLQHLFTFARQMNDRNVLECLRLVCTCGEICTVKLITLMSSTMTKNCKLMNAYGPAETTNGCTIHVLDHNMKSENIPIGRPLANYLHIILDQYLQNVTVNQEGELFVGGVGVFAGYLGRDDLTSNSLIYIDSLLFYRTGDLVKIDNNNNIHYQGRKDHQIKLHGQRIELGEIERCLLNLTSISACVVIKWREDHLVAYIQSSDITEEQLHKYCRSHLPPHMIPSRFIILHKLPLNSNGKIDRKRLPAPEFASLILSKEDQLDNPLKELERCILDLWRQILQCEGKYISINTSFFTIGGHSLLFIELYYRYQLLFNFDNRTVSIASFLQRPTVFQHAEILKTVTHNDITETQWHTLHINQGIASFAQERIFIDEQIRFSKSIAIYNELTVLRVVEGSLSLSRLSKVFQYILTKHKILRTSLRFNKHHTILEQHITHQNSSFAIVQGQIYKDEKELQNIIYQTVTDANLFDLSEGRVFCCQIFRRQMPSHQNSSAEFVGDGDILAIGFHHAAFDRSCFPIIFKEITFAYNNDGNWWEKEIDEKSLEYIDYSVHERLIDLTPSQNFWRTHLKEYDFETKLSLPYDRSRCSDTRSSAAASVSRFSFDQHVSQSFVNYASSHHVTLFQLGLATFYVFLFRLTHSIPDICISTVHANRHRHELQNLFGMFVSTLPCRIQFNVDSSFDEFVQHVKETGLSILEHSHYPLQYILSDFRLNQSNLGFLETMFDFIIISENVTYLSMGETKLQQVSLEQSYEVAKFDFMLTFLYYPTLENDALSLNFTCSRDLFDEKTVSRIAERFSYCIEQLFSSKQQMDEVDSCLKIISQVNLILPHETGEIDGVILQSQLNILYEGMSII</sequence>
<dbReference type="GO" id="GO:0003824">
    <property type="term" value="F:catalytic activity"/>
    <property type="evidence" value="ECO:0007669"/>
    <property type="project" value="InterPro"/>
</dbReference>
<evidence type="ECO:0000256" key="1">
    <source>
        <dbReference type="ARBA" id="ARBA00022450"/>
    </source>
</evidence>
<dbReference type="GO" id="GO:0005829">
    <property type="term" value="C:cytosol"/>
    <property type="evidence" value="ECO:0007669"/>
    <property type="project" value="TreeGrafter"/>
</dbReference>
<proteinExistence type="predicted"/>
<dbReference type="Pfam" id="PF00501">
    <property type="entry name" value="AMP-binding"/>
    <property type="match status" value="1"/>
</dbReference>
<dbReference type="PANTHER" id="PTHR45527">
    <property type="entry name" value="NONRIBOSOMAL PEPTIDE SYNTHETASE"/>
    <property type="match status" value="1"/>
</dbReference>
<dbReference type="InterPro" id="IPR045851">
    <property type="entry name" value="AMP-bd_C_sf"/>
</dbReference>
<name>A0A815Y5C8_ADIRI</name>
<dbReference type="InterPro" id="IPR000873">
    <property type="entry name" value="AMP-dep_synth/lig_dom"/>
</dbReference>